<gene>
    <name evidence="2" type="ORF">AXG93_2334s1050</name>
</gene>
<proteinExistence type="predicted"/>
<comment type="caution">
    <text evidence="2">The sequence shown here is derived from an EMBL/GenBank/DDBJ whole genome shotgun (WGS) entry which is preliminary data.</text>
</comment>
<evidence type="ECO:0000256" key="1">
    <source>
        <dbReference type="SAM" id="MobiDB-lite"/>
    </source>
</evidence>
<keyword evidence="3" id="KW-1185">Reference proteome</keyword>
<feature type="region of interest" description="Disordered" evidence="1">
    <location>
        <begin position="1"/>
        <end position="108"/>
    </location>
</feature>
<dbReference type="EMBL" id="LVLJ01001809">
    <property type="protein sequence ID" value="OAE27882.1"/>
    <property type="molecule type" value="Genomic_DNA"/>
</dbReference>
<dbReference type="Proteomes" id="UP000077202">
    <property type="component" value="Unassembled WGS sequence"/>
</dbReference>
<name>A0A176W5T7_MARPO</name>
<evidence type="ECO:0000313" key="2">
    <source>
        <dbReference type="EMBL" id="OAE27882.1"/>
    </source>
</evidence>
<sequence>MPGMAGDNALRLRRRPTREREWNPQEAALAEIPRGMGCFFSKMGKGGDEKHIPFEKREIDSGGGAHGGPDFDGNGASSYRDNEPQSARPSSARAPEPGSARPSSAKRD</sequence>
<feature type="compositionally biased region" description="Polar residues" evidence="1">
    <location>
        <begin position="76"/>
        <end position="89"/>
    </location>
</feature>
<feature type="compositionally biased region" description="Basic and acidic residues" evidence="1">
    <location>
        <begin position="45"/>
        <end position="60"/>
    </location>
</feature>
<organism evidence="2 3">
    <name type="scientific">Marchantia polymorpha subsp. ruderalis</name>
    <dbReference type="NCBI Taxonomy" id="1480154"/>
    <lineage>
        <taxon>Eukaryota</taxon>
        <taxon>Viridiplantae</taxon>
        <taxon>Streptophyta</taxon>
        <taxon>Embryophyta</taxon>
        <taxon>Marchantiophyta</taxon>
        <taxon>Marchantiopsida</taxon>
        <taxon>Marchantiidae</taxon>
        <taxon>Marchantiales</taxon>
        <taxon>Marchantiaceae</taxon>
        <taxon>Marchantia</taxon>
    </lineage>
</organism>
<dbReference type="AlphaFoldDB" id="A0A176W5T7"/>
<accession>A0A176W5T7</accession>
<evidence type="ECO:0000313" key="3">
    <source>
        <dbReference type="Proteomes" id="UP000077202"/>
    </source>
</evidence>
<reference evidence="2" key="1">
    <citation type="submission" date="2016-03" db="EMBL/GenBank/DDBJ databases">
        <title>Mechanisms controlling the formation of the plant cell surface in tip-growing cells are functionally conserved among land plants.</title>
        <authorList>
            <person name="Honkanen S."/>
            <person name="Jones V.A."/>
            <person name="Morieri G."/>
            <person name="Champion C."/>
            <person name="Hetherington A.J."/>
            <person name="Kelly S."/>
            <person name="Saint-Marcoux D."/>
            <person name="Proust H."/>
            <person name="Prescott H."/>
            <person name="Dolan L."/>
        </authorList>
    </citation>
    <scope>NUCLEOTIDE SEQUENCE [LARGE SCALE GENOMIC DNA]</scope>
    <source>
        <tissue evidence="2">Whole gametophyte</tissue>
    </source>
</reference>
<protein>
    <submittedName>
        <fullName evidence="2">Uncharacterized protein</fullName>
    </submittedName>
</protein>